<reference evidence="2" key="1">
    <citation type="submission" date="2021-09" db="EMBL/GenBank/DDBJ databases">
        <authorList>
            <consortium name="AG Swart"/>
            <person name="Singh M."/>
            <person name="Singh A."/>
            <person name="Seah K."/>
            <person name="Emmerich C."/>
        </authorList>
    </citation>
    <scope>NUCLEOTIDE SEQUENCE</scope>
    <source>
        <strain evidence="2">ATCC30299</strain>
    </source>
</reference>
<comment type="caution">
    <text evidence="2">The sequence shown here is derived from an EMBL/GenBank/DDBJ whole genome shotgun (WGS) entry which is preliminary data.</text>
</comment>
<name>A0AAU9IWE8_9CILI</name>
<protein>
    <submittedName>
        <fullName evidence="2">Uncharacterized protein</fullName>
    </submittedName>
</protein>
<dbReference type="AlphaFoldDB" id="A0AAU9IWE8"/>
<organism evidence="2 3">
    <name type="scientific">Blepharisma stoltei</name>
    <dbReference type="NCBI Taxonomy" id="1481888"/>
    <lineage>
        <taxon>Eukaryota</taxon>
        <taxon>Sar</taxon>
        <taxon>Alveolata</taxon>
        <taxon>Ciliophora</taxon>
        <taxon>Postciliodesmatophora</taxon>
        <taxon>Heterotrichea</taxon>
        <taxon>Heterotrichida</taxon>
        <taxon>Blepharismidae</taxon>
        <taxon>Blepharisma</taxon>
    </lineage>
</organism>
<sequence length="185" mass="21835">MEDYQNYSEKIHLESSSNIGFSPRSDLVWHSDQSSIPYIDQKTAALQEELEVYREQVKKLQSDLQVSKETQLEQLQEELKNCTQKANDTILNLAMEKTQLHQQNKRLQEAVDRLAQEVIENRNEKNKIQDLEKENTKLSEKIYSLEQEISRINIEKLQILSQNEELRNSYKSLRSKVITYATQEF</sequence>
<evidence type="ECO:0000313" key="3">
    <source>
        <dbReference type="Proteomes" id="UP001162131"/>
    </source>
</evidence>
<dbReference type="Proteomes" id="UP001162131">
    <property type="component" value="Unassembled WGS sequence"/>
</dbReference>
<keyword evidence="3" id="KW-1185">Reference proteome</keyword>
<feature type="coiled-coil region" evidence="1">
    <location>
        <begin position="43"/>
        <end position="155"/>
    </location>
</feature>
<evidence type="ECO:0000313" key="2">
    <source>
        <dbReference type="EMBL" id="CAG9318380.1"/>
    </source>
</evidence>
<evidence type="ECO:0000256" key="1">
    <source>
        <dbReference type="SAM" id="Coils"/>
    </source>
</evidence>
<keyword evidence="1" id="KW-0175">Coiled coil</keyword>
<accession>A0AAU9IWE8</accession>
<proteinExistence type="predicted"/>
<dbReference type="EMBL" id="CAJZBQ010000020">
    <property type="protein sequence ID" value="CAG9318380.1"/>
    <property type="molecule type" value="Genomic_DNA"/>
</dbReference>
<dbReference type="Gene3D" id="6.10.140.1350">
    <property type="match status" value="1"/>
</dbReference>
<gene>
    <name evidence="2" type="ORF">BSTOLATCC_MIC20854</name>
</gene>